<dbReference type="AlphaFoldDB" id="A0AAV4HS76"/>
<organism evidence="3 4">
    <name type="scientific">Elysia marginata</name>
    <dbReference type="NCBI Taxonomy" id="1093978"/>
    <lineage>
        <taxon>Eukaryota</taxon>
        <taxon>Metazoa</taxon>
        <taxon>Spiralia</taxon>
        <taxon>Lophotrochozoa</taxon>
        <taxon>Mollusca</taxon>
        <taxon>Gastropoda</taxon>
        <taxon>Heterobranchia</taxon>
        <taxon>Euthyneura</taxon>
        <taxon>Panpulmonata</taxon>
        <taxon>Sacoglossa</taxon>
        <taxon>Placobranchoidea</taxon>
        <taxon>Plakobranchidae</taxon>
        <taxon>Elysia</taxon>
    </lineage>
</organism>
<dbReference type="Proteomes" id="UP000762676">
    <property type="component" value="Unassembled WGS sequence"/>
</dbReference>
<keyword evidence="1" id="KW-0238">DNA-binding</keyword>
<dbReference type="GO" id="GO:0003677">
    <property type="term" value="F:DNA binding"/>
    <property type="evidence" value="ECO:0007669"/>
    <property type="project" value="UniProtKB-KW"/>
</dbReference>
<protein>
    <submittedName>
        <fullName evidence="3">Tigger transposable element-derived protein 3-like</fullName>
    </submittedName>
</protein>
<sequence>MASKRTCLTMEQKLKIIEEMTSSNNLNFAETARKHGVSRSVVSRLWKTREETLSTAKDFQNLSRKRKNRFKEEDVDIALDTWLGQKNKQNPRINGPILKQKAQQLATEMGHDFTPSDGWLSRFKERHSITFKRGNREKQCTDFESAQKWRERVVVDLLKDYSPDDIYNAHETGIYFKEQSNE</sequence>
<evidence type="ECO:0000256" key="1">
    <source>
        <dbReference type="ARBA" id="ARBA00023125"/>
    </source>
</evidence>
<feature type="domain" description="HTH CENPB-type" evidence="2">
    <location>
        <begin position="63"/>
        <end position="133"/>
    </location>
</feature>
<evidence type="ECO:0000259" key="2">
    <source>
        <dbReference type="PROSITE" id="PS51253"/>
    </source>
</evidence>
<dbReference type="SMART" id="SM00674">
    <property type="entry name" value="CENPB"/>
    <property type="match status" value="1"/>
</dbReference>
<name>A0AAV4HS76_9GAST</name>
<comment type="caution">
    <text evidence="3">The sequence shown here is derived from an EMBL/GenBank/DDBJ whole genome shotgun (WGS) entry which is preliminary data.</text>
</comment>
<keyword evidence="4" id="KW-1185">Reference proteome</keyword>
<dbReference type="Gene3D" id="1.10.10.60">
    <property type="entry name" value="Homeodomain-like"/>
    <property type="match status" value="2"/>
</dbReference>
<dbReference type="InterPro" id="IPR050863">
    <property type="entry name" value="CenT-Element_Derived"/>
</dbReference>
<dbReference type="SUPFAM" id="SSF46689">
    <property type="entry name" value="Homeodomain-like"/>
    <property type="match status" value="2"/>
</dbReference>
<reference evidence="3 4" key="1">
    <citation type="journal article" date="2021" name="Elife">
        <title>Chloroplast acquisition without the gene transfer in kleptoplastic sea slugs, Plakobranchus ocellatus.</title>
        <authorList>
            <person name="Maeda T."/>
            <person name="Takahashi S."/>
            <person name="Yoshida T."/>
            <person name="Shimamura S."/>
            <person name="Takaki Y."/>
            <person name="Nagai Y."/>
            <person name="Toyoda A."/>
            <person name="Suzuki Y."/>
            <person name="Arimoto A."/>
            <person name="Ishii H."/>
            <person name="Satoh N."/>
            <person name="Nishiyama T."/>
            <person name="Hasebe M."/>
            <person name="Maruyama T."/>
            <person name="Minagawa J."/>
            <person name="Obokata J."/>
            <person name="Shigenobu S."/>
        </authorList>
    </citation>
    <scope>NUCLEOTIDE SEQUENCE [LARGE SCALE GENOMIC DNA]</scope>
</reference>
<accession>A0AAV4HS76</accession>
<dbReference type="Pfam" id="PF03221">
    <property type="entry name" value="HTH_Tnp_Tc5"/>
    <property type="match status" value="1"/>
</dbReference>
<dbReference type="PROSITE" id="PS51253">
    <property type="entry name" value="HTH_CENPB"/>
    <property type="match status" value="1"/>
</dbReference>
<dbReference type="InterPro" id="IPR009057">
    <property type="entry name" value="Homeodomain-like_sf"/>
</dbReference>
<dbReference type="EMBL" id="BMAT01009196">
    <property type="protein sequence ID" value="GFS01038.1"/>
    <property type="molecule type" value="Genomic_DNA"/>
</dbReference>
<dbReference type="GO" id="GO:0005634">
    <property type="term" value="C:nucleus"/>
    <property type="evidence" value="ECO:0007669"/>
    <property type="project" value="TreeGrafter"/>
</dbReference>
<evidence type="ECO:0000313" key="3">
    <source>
        <dbReference type="EMBL" id="GFS01038.1"/>
    </source>
</evidence>
<proteinExistence type="predicted"/>
<evidence type="ECO:0000313" key="4">
    <source>
        <dbReference type="Proteomes" id="UP000762676"/>
    </source>
</evidence>
<dbReference type="PANTHER" id="PTHR19303">
    <property type="entry name" value="TRANSPOSON"/>
    <property type="match status" value="1"/>
</dbReference>
<dbReference type="InterPro" id="IPR006600">
    <property type="entry name" value="HTH_CenpB_DNA-bd_dom"/>
</dbReference>
<dbReference type="PANTHER" id="PTHR19303:SF73">
    <property type="entry name" value="PROTEIN PDC2"/>
    <property type="match status" value="1"/>
</dbReference>
<gene>
    <name evidence="3" type="ORF">ElyMa_004571500</name>
</gene>